<dbReference type="PANTHER" id="PTHR40448">
    <property type="entry name" value="TWO-COMPONENT SENSOR HISTIDINE KINASE"/>
    <property type="match status" value="1"/>
</dbReference>
<feature type="transmembrane region" description="Helical" evidence="1">
    <location>
        <begin position="96"/>
        <end position="117"/>
    </location>
</feature>
<dbReference type="RefSeq" id="WP_081373664.1">
    <property type="nucleotide sequence ID" value="NZ_FQXK01000005.1"/>
</dbReference>
<evidence type="ECO:0000313" key="4">
    <source>
        <dbReference type="Proteomes" id="UP000184278"/>
    </source>
</evidence>
<feature type="transmembrane region" description="Helical" evidence="1">
    <location>
        <begin position="68"/>
        <end position="89"/>
    </location>
</feature>
<dbReference type="Pfam" id="PF14501">
    <property type="entry name" value="HATPase_c_5"/>
    <property type="match status" value="1"/>
</dbReference>
<dbReference type="STRING" id="1121131.SAMN02745229_00665"/>
<evidence type="ECO:0000256" key="1">
    <source>
        <dbReference type="SAM" id="Phobius"/>
    </source>
</evidence>
<accession>A0A1M5TYE6</accession>
<feature type="transmembrane region" description="Helical" evidence="1">
    <location>
        <begin position="43"/>
        <end position="62"/>
    </location>
</feature>
<reference evidence="4" key="1">
    <citation type="submission" date="2016-11" db="EMBL/GenBank/DDBJ databases">
        <authorList>
            <person name="Varghese N."/>
            <person name="Submissions S."/>
        </authorList>
    </citation>
    <scope>NUCLEOTIDE SEQUENCE [LARGE SCALE GENOMIC DNA]</scope>
    <source>
        <strain evidence="4">DSM 3071</strain>
    </source>
</reference>
<feature type="transmembrane region" description="Helical" evidence="1">
    <location>
        <begin position="129"/>
        <end position="149"/>
    </location>
</feature>
<keyword evidence="1" id="KW-0812">Transmembrane</keyword>
<keyword evidence="1" id="KW-1133">Transmembrane helix</keyword>
<feature type="transmembrane region" description="Helical" evidence="1">
    <location>
        <begin position="170"/>
        <end position="189"/>
    </location>
</feature>
<dbReference type="Proteomes" id="UP000184278">
    <property type="component" value="Unassembled WGS sequence"/>
</dbReference>
<keyword evidence="1" id="KW-0472">Membrane</keyword>
<sequence length="453" mass="51360">MYLVEFIDPAQIQDTPRFFTALAEWLAVFIYFNIYKKKRYDKIYVLLLIGTFLAQVGVQFIAGMLPLGFWIPSMISAVVLMYISLYVVLDIKRSDCAVLATHAFVLAEFTASLYTQLYVWSVWITGHEGFIGSFICMAIVYTAVFVIYYRFEKGNVPSDRNLNVTTKEMISVLATGIGAFIMSNISFVNSRTPFSATENMLYVRTLVDFGGLLMLMTEMGRRNELALKKESTAINQLFQKQYEQYKQTIDNSEALRKEMHDMKHYVMALKNEDDPKRRAEVLADMEQAIAIQESFMNTGNKVLDVVLTTKSLQCQKKGITLNAMVDGKLLSDIHVKDICSLFGNILDNAIEATQQVLEPDKRLITLSVRSRNSFIIVECDNYSESANVCLCNEQKRGIFRNDNLPRTTKVDSVRHGYGLKSIAQVAEKYGGAMNCSYEEGWFKVKVLLAAGDI</sequence>
<gene>
    <name evidence="3" type="ORF">SAMN02745229_00665</name>
</gene>
<feature type="domain" description="Sensor histidine kinase NatK-like C-terminal" evidence="2">
    <location>
        <begin position="334"/>
        <end position="448"/>
    </location>
</feature>
<dbReference type="Gene3D" id="3.30.565.10">
    <property type="entry name" value="Histidine kinase-like ATPase, C-terminal domain"/>
    <property type="match status" value="1"/>
</dbReference>
<keyword evidence="4" id="KW-1185">Reference proteome</keyword>
<dbReference type="OrthoDB" id="9813149at2"/>
<proteinExistence type="predicted"/>
<protein>
    <submittedName>
        <fullName evidence="3">GHKL domain-containing protein</fullName>
    </submittedName>
</protein>
<feature type="transmembrane region" description="Helical" evidence="1">
    <location>
        <begin position="18"/>
        <end position="36"/>
    </location>
</feature>
<dbReference type="EMBL" id="FQXK01000005">
    <property type="protein sequence ID" value="SHH55807.1"/>
    <property type="molecule type" value="Genomic_DNA"/>
</dbReference>
<organism evidence="3 4">
    <name type="scientific">Butyrivibrio fibrisolvens DSM 3071</name>
    <dbReference type="NCBI Taxonomy" id="1121131"/>
    <lineage>
        <taxon>Bacteria</taxon>
        <taxon>Bacillati</taxon>
        <taxon>Bacillota</taxon>
        <taxon>Clostridia</taxon>
        <taxon>Lachnospirales</taxon>
        <taxon>Lachnospiraceae</taxon>
        <taxon>Butyrivibrio</taxon>
    </lineage>
</organism>
<dbReference type="PANTHER" id="PTHR40448:SF1">
    <property type="entry name" value="TWO-COMPONENT SENSOR HISTIDINE KINASE"/>
    <property type="match status" value="1"/>
</dbReference>
<evidence type="ECO:0000259" key="2">
    <source>
        <dbReference type="Pfam" id="PF14501"/>
    </source>
</evidence>
<dbReference type="GeneID" id="89510592"/>
<dbReference type="GO" id="GO:0042802">
    <property type="term" value="F:identical protein binding"/>
    <property type="evidence" value="ECO:0007669"/>
    <property type="project" value="TreeGrafter"/>
</dbReference>
<dbReference type="SUPFAM" id="SSF55874">
    <property type="entry name" value="ATPase domain of HSP90 chaperone/DNA topoisomerase II/histidine kinase"/>
    <property type="match status" value="1"/>
</dbReference>
<dbReference type="InterPro" id="IPR032834">
    <property type="entry name" value="NatK-like_C"/>
</dbReference>
<name>A0A1M5TYE6_BUTFI</name>
<dbReference type="InterPro" id="IPR036890">
    <property type="entry name" value="HATPase_C_sf"/>
</dbReference>
<evidence type="ECO:0000313" key="3">
    <source>
        <dbReference type="EMBL" id="SHH55807.1"/>
    </source>
</evidence>
<dbReference type="CDD" id="cd16935">
    <property type="entry name" value="HATPase_AgrC-ComD-like"/>
    <property type="match status" value="1"/>
</dbReference>
<dbReference type="AlphaFoldDB" id="A0A1M5TYE6"/>